<gene>
    <name evidence="3" type="ORF">H4W81_004863</name>
</gene>
<dbReference type="InterPro" id="IPR052897">
    <property type="entry name" value="Sec-Metab_Biosynth_Hydrolase"/>
</dbReference>
<dbReference type="PANTHER" id="PTHR37017:SF11">
    <property type="entry name" value="ESTERASE_LIPASE_THIOESTERASE DOMAIN-CONTAINING PROTEIN"/>
    <property type="match status" value="1"/>
</dbReference>
<evidence type="ECO:0000259" key="2">
    <source>
        <dbReference type="Pfam" id="PF12697"/>
    </source>
</evidence>
<feature type="domain" description="AB hydrolase-1" evidence="2">
    <location>
        <begin position="30"/>
        <end position="252"/>
    </location>
</feature>
<sequence>MAIAPVVVGSLLAATATSSAANSQKAKPTIVLVHGAFADASSWSDVIRRLQRDGYPVLATANPLRGLSSDAAYLRSVLDTVQGPVVLVGHSYGGSVISQAAAGDPDVKALVYIAAFIPDAGESAGELAGKFPGSTLGETLSKASYPLPGGGTGTELTIKQDRFRKQFAADVPATTAAIMAATQRPVSTLALEEKATKAAWKDIRSYALIAGQDYNIPPKAQQWMAERADARTVSVKGASHAISVSEPAAVTDLIRRAAR</sequence>
<protein>
    <submittedName>
        <fullName evidence="3">Pimeloyl-ACP methyl ester carboxylesterase</fullName>
    </submittedName>
</protein>
<reference evidence="3 4" key="1">
    <citation type="submission" date="2020-10" db="EMBL/GenBank/DDBJ databases">
        <title>Sequencing the genomes of 1000 actinobacteria strains.</title>
        <authorList>
            <person name="Klenk H.-P."/>
        </authorList>
    </citation>
    <scope>NUCLEOTIDE SEQUENCE [LARGE SCALE GENOMIC DNA]</scope>
    <source>
        <strain evidence="3 4">DSM 43748</strain>
    </source>
</reference>
<accession>A0ABR9KJ88</accession>
<evidence type="ECO:0000313" key="4">
    <source>
        <dbReference type="Proteomes" id="UP000661607"/>
    </source>
</evidence>
<dbReference type="EMBL" id="JADBEF010000001">
    <property type="protein sequence ID" value="MBE1562084.1"/>
    <property type="molecule type" value="Genomic_DNA"/>
</dbReference>
<comment type="caution">
    <text evidence="3">The sequence shown here is derived from an EMBL/GenBank/DDBJ whole genome shotgun (WGS) entry which is preliminary data.</text>
</comment>
<evidence type="ECO:0000256" key="1">
    <source>
        <dbReference type="SAM" id="SignalP"/>
    </source>
</evidence>
<keyword evidence="1" id="KW-0732">Signal</keyword>
<dbReference type="SUPFAM" id="SSF53474">
    <property type="entry name" value="alpha/beta-Hydrolases"/>
    <property type="match status" value="1"/>
</dbReference>
<proteinExistence type="predicted"/>
<evidence type="ECO:0000313" key="3">
    <source>
        <dbReference type="EMBL" id="MBE1562084.1"/>
    </source>
</evidence>
<dbReference type="InterPro" id="IPR029058">
    <property type="entry name" value="AB_hydrolase_fold"/>
</dbReference>
<dbReference type="InterPro" id="IPR000073">
    <property type="entry name" value="AB_hydrolase_1"/>
</dbReference>
<organism evidence="3 4">
    <name type="scientific">Nonomuraea africana</name>
    <dbReference type="NCBI Taxonomy" id="46171"/>
    <lineage>
        <taxon>Bacteria</taxon>
        <taxon>Bacillati</taxon>
        <taxon>Actinomycetota</taxon>
        <taxon>Actinomycetes</taxon>
        <taxon>Streptosporangiales</taxon>
        <taxon>Streptosporangiaceae</taxon>
        <taxon>Nonomuraea</taxon>
    </lineage>
</organism>
<dbReference type="PANTHER" id="PTHR37017">
    <property type="entry name" value="AB HYDROLASE-1 DOMAIN-CONTAINING PROTEIN-RELATED"/>
    <property type="match status" value="1"/>
</dbReference>
<dbReference type="Gene3D" id="3.40.50.1820">
    <property type="entry name" value="alpha/beta hydrolase"/>
    <property type="match status" value="1"/>
</dbReference>
<feature type="signal peptide" evidence="1">
    <location>
        <begin position="1"/>
        <end position="20"/>
    </location>
</feature>
<dbReference type="Pfam" id="PF12697">
    <property type="entry name" value="Abhydrolase_6"/>
    <property type="match status" value="1"/>
</dbReference>
<name>A0ABR9KJ88_9ACTN</name>
<dbReference type="RefSeq" id="WP_192776887.1">
    <property type="nucleotide sequence ID" value="NZ_BAAASY010000034.1"/>
</dbReference>
<feature type="chain" id="PRO_5047013723" evidence="1">
    <location>
        <begin position="21"/>
        <end position="259"/>
    </location>
</feature>
<dbReference type="Proteomes" id="UP000661607">
    <property type="component" value="Unassembled WGS sequence"/>
</dbReference>
<keyword evidence="4" id="KW-1185">Reference proteome</keyword>